<dbReference type="EMBL" id="VJMH01006922">
    <property type="protein sequence ID" value="KAF0687420.1"/>
    <property type="molecule type" value="Genomic_DNA"/>
</dbReference>
<evidence type="ECO:0000313" key="1">
    <source>
        <dbReference type="EMBL" id="KAF0687420.1"/>
    </source>
</evidence>
<proteinExistence type="predicted"/>
<dbReference type="EMBL" id="CAADRA010006948">
    <property type="protein sequence ID" value="VFT97516.1"/>
    <property type="molecule type" value="Genomic_DNA"/>
</dbReference>
<gene>
    <name evidence="2" type="primary">Aste57867_20838</name>
    <name evidence="1" type="ORF">As57867_020770</name>
    <name evidence="2" type="ORF">ASTE57867_20838</name>
</gene>
<dbReference type="Pfam" id="PF26200">
    <property type="entry name" value="Rcat_RNF216"/>
    <property type="match status" value="1"/>
</dbReference>
<protein>
    <submittedName>
        <fullName evidence="2">Aste57867_20838 protein</fullName>
    </submittedName>
</protein>
<dbReference type="AlphaFoldDB" id="A0A485LI02"/>
<evidence type="ECO:0000313" key="3">
    <source>
        <dbReference type="Proteomes" id="UP000332933"/>
    </source>
</evidence>
<dbReference type="SUPFAM" id="SSF57850">
    <property type="entry name" value="RING/U-box"/>
    <property type="match status" value="1"/>
</dbReference>
<reference evidence="2 3" key="1">
    <citation type="submission" date="2019-03" db="EMBL/GenBank/DDBJ databases">
        <authorList>
            <person name="Gaulin E."/>
            <person name="Dumas B."/>
        </authorList>
    </citation>
    <scope>NUCLEOTIDE SEQUENCE [LARGE SCALE GENOMIC DNA]</scope>
    <source>
        <strain evidence="2">CBS 568.67</strain>
    </source>
</reference>
<dbReference type="OrthoDB" id="61228at2759"/>
<organism evidence="2 3">
    <name type="scientific">Aphanomyces stellatus</name>
    <dbReference type="NCBI Taxonomy" id="120398"/>
    <lineage>
        <taxon>Eukaryota</taxon>
        <taxon>Sar</taxon>
        <taxon>Stramenopiles</taxon>
        <taxon>Oomycota</taxon>
        <taxon>Saprolegniomycetes</taxon>
        <taxon>Saprolegniales</taxon>
        <taxon>Verrucalvaceae</taxon>
        <taxon>Aphanomyces</taxon>
    </lineage>
</organism>
<sequence>MILIDDSPSEIKMFEPMTLKASLVACQVCLDDCAPNTIVTQLCASTCPAQLCAVCVQKYIVVRMQSIPSGILAKLDCPICIRPVNLMRWKKRCPRAVATEIDAFALHIQRACDVLCPSCHNTSNALPTNSFIAEPIKLVPSLIQHIPALRQLSHEYCRHRVSLRELWAFAETAFPKHFDQLLHRMLPFIHDVERRATLFLRLTRAKPFIKSSCCGEDLCFTCKTKDHHHGIPCSAMVEATEDMGLCPSCNLSLVKGDGCDWITCYCGHGFYWYEGLRSFRWSLVTPRQKQMVVAGIVRPFVAYLQARVLKTKIQDTILPALEARVVLINIAKHANAMRLVSEYLRWRVWRTRFRNFVRQSLIIRVRVKYILASMPRVKAAMETFAQVMQRQLVRWRLQYVLAEMVAKVKWARHLSSVPPEAKTQLASDVDVLCGLCDIDLSDIVFL</sequence>
<dbReference type="Proteomes" id="UP000332933">
    <property type="component" value="Unassembled WGS sequence"/>
</dbReference>
<reference evidence="1" key="2">
    <citation type="submission" date="2019-06" db="EMBL/GenBank/DDBJ databases">
        <title>Genomics analysis of Aphanomyces spp. identifies a new class of oomycete effector associated with host adaptation.</title>
        <authorList>
            <person name="Gaulin E."/>
        </authorList>
    </citation>
    <scope>NUCLEOTIDE SEQUENCE</scope>
    <source>
        <strain evidence="1">CBS 578.67</strain>
    </source>
</reference>
<accession>A0A485LI02</accession>
<evidence type="ECO:0000313" key="2">
    <source>
        <dbReference type="EMBL" id="VFT97516.1"/>
    </source>
</evidence>
<name>A0A485LI02_9STRA</name>
<keyword evidence="3" id="KW-1185">Reference proteome</keyword>